<evidence type="ECO:0000259" key="6">
    <source>
        <dbReference type="SMART" id="SM01339"/>
    </source>
</evidence>
<dbReference type="PROSITE" id="PS50088">
    <property type="entry name" value="ANK_REPEAT"/>
    <property type="match status" value="3"/>
</dbReference>
<feature type="compositionally biased region" description="Low complexity" evidence="4">
    <location>
        <begin position="506"/>
        <end position="516"/>
    </location>
</feature>
<evidence type="ECO:0000313" key="7">
    <source>
        <dbReference type="Proteomes" id="UP000095282"/>
    </source>
</evidence>
<evidence type="ECO:0000256" key="4">
    <source>
        <dbReference type="SAM" id="MobiDB-lite"/>
    </source>
</evidence>
<dbReference type="GO" id="GO:0007219">
    <property type="term" value="P:Notch signaling pathway"/>
    <property type="evidence" value="ECO:0007669"/>
    <property type="project" value="InterPro"/>
</dbReference>
<accession>A0A1I7U4J2</accession>
<feature type="repeat" description="ANK" evidence="3">
    <location>
        <begin position="405"/>
        <end position="437"/>
    </location>
</feature>
<dbReference type="GO" id="GO:0030154">
    <property type="term" value="P:cell differentiation"/>
    <property type="evidence" value="ECO:0007669"/>
    <property type="project" value="InterPro"/>
</dbReference>
<keyword evidence="5" id="KW-1133">Transmembrane helix</keyword>
<dbReference type="Gene3D" id="3.30.70.3310">
    <property type="match status" value="1"/>
</dbReference>
<evidence type="ECO:0000256" key="1">
    <source>
        <dbReference type="ARBA" id="ARBA00022737"/>
    </source>
</evidence>
<protein>
    <submittedName>
        <fullName evidence="8">ANK_REP_REGION domain-containing protein</fullName>
    </submittedName>
</protein>
<dbReference type="PANTHER" id="PTHR24198">
    <property type="entry name" value="ANKYRIN REPEAT AND PROTEIN KINASE DOMAIN-CONTAINING PROTEIN"/>
    <property type="match status" value="1"/>
</dbReference>
<feature type="region of interest" description="Disordered" evidence="4">
    <location>
        <begin position="474"/>
        <end position="551"/>
    </location>
</feature>
<dbReference type="Gene3D" id="1.25.40.20">
    <property type="entry name" value="Ankyrin repeat-containing domain"/>
    <property type="match status" value="1"/>
</dbReference>
<dbReference type="InterPro" id="IPR010660">
    <property type="entry name" value="Notch_NOD_dom"/>
</dbReference>
<dbReference type="SUPFAM" id="SSF48403">
    <property type="entry name" value="Ankyrin repeat"/>
    <property type="match status" value="1"/>
</dbReference>
<dbReference type="InterPro" id="IPR011656">
    <property type="entry name" value="Notch_NODP_dom"/>
</dbReference>
<dbReference type="InterPro" id="IPR002110">
    <property type="entry name" value="Ankyrin_rpt"/>
</dbReference>
<dbReference type="PROSITE" id="PS50297">
    <property type="entry name" value="ANK_REP_REGION"/>
    <property type="match status" value="2"/>
</dbReference>
<feature type="domain" description="Notch NODP" evidence="6">
    <location>
        <begin position="59"/>
        <end position="126"/>
    </location>
</feature>
<keyword evidence="1" id="KW-0677">Repeat</keyword>
<feature type="compositionally biased region" description="Polar residues" evidence="4">
    <location>
        <begin position="524"/>
        <end position="534"/>
    </location>
</feature>
<keyword evidence="5" id="KW-0812">Transmembrane</keyword>
<keyword evidence="5" id="KW-0472">Membrane</keyword>
<dbReference type="Pfam" id="PF06816">
    <property type="entry name" value="NOD"/>
    <property type="match status" value="1"/>
</dbReference>
<feature type="repeat" description="ANK" evidence="3">
    <location>
        <begin position="329"/>
        <end position="364"/>
    </location>
</feature>
<keyword evidence="7" id="KW-1185">Reference proteome</keyword>
<reference evidence="8" key="1">
    <citation type="submission" date="2016-11" db="UniProtKB">
        <authorList>
            <consortium name="WormBaseParasite"/>
        </authorList>
    </citation>
    <scope>IDENTIFICATION</scope>
</reference>
<dbReference type="PANTHER" id="PTHR24198:SF165">
    <property type="entry name" value="ANKYRIN REPEAT-CONTAINING PROTEIN-RELATED"/>
    <property type="match status" value="1"/>
</dbReference>
<keyword evidence="2 3" id="KW-0040">ANK repeat</keyword>
<dbReference type="STRING" id="1561998.A0A1I7U4J2"/>
<dbReference type="GO" id="GO:0016020">
    <property type="term" value="C:membrane"/>
    <property type="evidence" value="ECO:0007669"/>
    <property type="project" value="InterPro"/>
</dbReference>
<feature type="compositionally biased region" description="Basic and acidic residues" evidence="4">
    <location>
        <begin position="536"/>
        <end position="551"/>
    </location>
</feature>
<sequence length="551" mass="60976">MYISAQLRATVRIQTDGYGPLVFEYDGENETNRIEMDSKELADRKVLSHHTRVPRGIVMVHGIVLYLEVEEICHPVSTCRFSTAQSIVDMISAGLIKTDTLLFILIGFFFFGALVVGVISKTGEPERSREREIVTARVWMPPADEENDSRIMNRSSRTVEENPCLLTTAQRSSDDDEMMEPIRGSELPAGTIPLHVEASGAGPIQSPITFESVNQVDSKYSRRVLHWLADNTNGMCEVAIKQEALRCLKARAEVDAQDCDENTALMLAVKARRLGLAQVLLKAKADPTIFNKAKRSALHEAVANTDIDLVTVLLKDPRVVRDINEFDRNGKTALMIAASSLGYHQVVIAKLLLAKGAILNEDDRTRKDAAYNGRSALHFAAMIGNIPLVKFLISMRTIIDEQDEDRRTPVMLAAREGHFEIVQYLVEHGASLTVVDADNKDASHHAQDGYHHELVKYLHDISLNTTRNEALRQATKNQGGRQTMKAVKRAGARKTPLTKDSNALTPPSSEASSCSSNPPPVFFHTNTSTPTFSEPSPDHRPGSDRSKHGPQ</sequence>
<proteinExistence type="predicted"/>
<dbReference type="SMART" id="SM00248">
    <property type="entry name" value="ANK"/>
    <property type="match status" value="5"/>
</dbReference>
<feature type="transmembrane region" description="Helical" evidence="5">
    <location>
        <begin position="100"/>
        <end position="119"/>
    </location>
</feature>
<evidence type="ECO:0000256" key="2">
    <source>
        <dbReference type="ARBA" id="ARBA00023043"/>
    </source>
</evidence>
<dbReference type="Pfam" id="PF07684">
    <property type="entry name" value="NODP"/>
    <property type="match status" value="1"/>
</dbReference>
<dbReference type="Proteomes" id="UP000095282">
    <property type="component" value="Unplaced"/>
</dbReference>
<dbReference type="InterPro" id="IPR036770">
    <property type="entry name" value="Ankyrin_rpt-contain_sf"/>
</dbReference>
<dbReference type="AlphaFoldDB" id="A0A1I7U4J2"/>
<dbReference type="WBParaSite" id="Csp11.Scaffold629.g14777.t2">
    <property type="protein sequence ID" value="Csp11.Scaffold629.g14777.t2"/>
    <property type="gene ID" value="Csp11.Scaffold629.g14777"/>
</dbReference>
<dbReference type="eggNOG" id="KOG1217">
    <property type="taxonomic scope" value="Eukaryota"/>
</dbReference>
<evidence type="ECO:0000313" key="8">
    <source>
        <dbReference type="WBParaSite" id="Csp11.Scaffold629.g14777.t2"/>
    </source>
</evidence>
<name>A0A1I7U4J2_9PELO</name>
<feature type="repeat" description="ANK" evidence="3">
    <location>
        <begin position="372"/>
        <end position="404"/>
    </location>
</feature>
<evidence type="ECO:0000256" key="5">
    <source>
        <dbReference type="SAM" id="Phobius"/>
    </source>
</evidence>
<dbReference type="Pfam" id="PF12796">
    <property type="entry name" value="Ank_2"/>
    <property type="match status" value="2"/>
</dbReference>
<evidence type="ECO:0000256" key="3">
    <source>
        <dbReference type="PROSITE-ProRule" id="PRU00023"/>
    </source>
</evidence>
<organism evidence="7 8">
    <name type="scientific">Caenorhabditis tropicalis</name>
    <dbReference type="NCBI Taxonomy" id="1561998"/>
    <lineage>
        <taxon>Eukaryota</taxon>
        <taxon>Metazoa</taxon>
        <taxon>Ecdysozoa</taxon>
        <taxon>Nematoda</taxon>
        <taxon>Chromadorea</taxon>
        <taxon>Rhabditida</taxon>
        <taxon>Rhabditina</taxon>
        <taxon>Rhabditomorpha</taxon>
        <taxon>Rhabditoidea</taxon>
        <taxon>Rhabditidae</taxon>
        <taxon>Peloderinae</taxon>
        <taxon>Caenorhabditis</taxon>
    </lineage>
</organism>
<dbReference type="SMART" id="SM01339">
    <property type="entry name" value="NODP"/>
    <property type="match status" value="1"/>
</dbReference>